<dbReference type="Gene3D" id="2.30.30.240">
    <property type="entry name" value="PRC-barrel domain"/>
    <property type="match status" value="2"/>
</dbReference>
<proteinExistence type="predicted"/>
<feature type="compositionally biased region" description="Acidic residues" evidence="1">
    <location>
        <begin position="251"/>
        <end position="268"/>
    </location>
</feature>
<comment type="caution">
    <text evidence="3">The sequence shown here is derived from an EMBL/GenBank/DDBJ whole genome shotgun (WGS) entry which is preliminary data.</text>
</comment>
<sequence>MEKPSKKALSLPVLSVHEGEHLGQVKSIVIDPVSKVVAAFVITKKRWLKEEKIIPFYRVNQIGDHAIVIDKAGTVEKVANLPQISKLMKNPMPIINSRVVSTSGKLLGHVEEFWFDETGKITKYEIGGKLTEGLWKGKILLSGEDVVTIGKDVIMVADGAENRLISGDNHIQKTMSDLKTATGKIWGSTVETSQKLGHAIVSSINKLAEEERKEKQTSEELPPEEQIVEKEEIFEEEIPEEELTSAEILEEDLILLDDETPEQQEEAQENTSPPKET</sequence>
<dbReference type="RefSeq" id="WP_257913013.1">
    <property type="nucleotide sequence ID" value="NZ_JANPWE010000003.1"/>
</dbReference>
<protein>
    <submittedName>
        <fullName evidence="3">PRC-barrel domain-containing protein</fullName>
    </submittedName>
</protein>
<evidence type="ECO:0000313" key="4">
    <source>
        <dbReference type="Proteomes" id="UP001524944"/>
    </source>
</evidence>
<dbReference type="InterPro" id="IPR011033">
    <property type="entry name" value="PRC_barrel-like_sf"/>
</dbReference>
<reference evidence="3 4" key="1">
    <citation type="submission" date="2022-08" db="EMBL/GenBank/DDBJ databases">
        <title>Proteogenomics of the novel Dehalobacterium formicoaceticum strain EZ94 highlights a key role of methyltransferases during anaerobic dichloromethane degradation.</title>
        <authorList>
            <person name="Wasmund K."/>
        </authorList>
    </citation>
    <scope>NUCLEOTIDE SEQUENCE [LARGE SCALE GENOMIC DNA]</scope>
    <source>
        <strain evidence="3 4">EZ94</strain>
    </source>
</reference>
<evidence type="ECO:0000256" key="1">
    <source>
        <dbReference type="SAM" id="MobiDB-lite"/>
    </source>
</evidence>
<dbReference type="Proteomes" id="UP001524944">
    <property type="component" value="Unassembled WGS sequence"/>
</dbReference>
<evidence type="ECO:0000313" key="3">
    <source>
        <dbReference type="EMBL" id="MCR6545344.1"/>
    </source>
</evidence>
<evidence type="ECO:0000259" key="2">
    <source>
        <dbReference type="Pfam" id="PF05239"/>
    </source>
</evidence>
<name>A0ABT1Y392_9FIRM</name>
<accession>A0ABT1Y392</accession>
<dbReference type="Pfam" id="PF05239">
    <property type="entry name" value="PRC"/>
    <property type="match status" value="2"/>
</dbReference>
<dbReference type="EMBL" id="JANPWE010000003">
    <property type="protein sequence ID" value="MCR6545344.1"/>
    <property type="molecule type" value="Genomic_DNA"/>
</dbReference>
<feature type="region of interest" description="Disordered" evidence="1">
    <location>
        <begin position="251"/>
        <end position="277"/>
    </location>
</feature>
<dbReference type="SUPFAM" id="SSF50346">
    <property type="entry name" value="PRC-barrel domain"/>
    <property type="match status" value="2"/>
</dbReference>
<keyword evidence="4" id="KW-1185">Reference proteome</keyword>
<feature type="domain" description="PRC-barrel" evidence="2">
    <location>
        <begin position="94"/>
        <end position="161"/>
    </location>
</feature>
<organism evidence="3 4">
    <name type="scientific">Dehalobacterium formicoaceticum</name>
    <dbReference type="NCBI Taxonomy" id="51515"/>
    <lineage>
        <taxon>Bacteria</taxon>
        <taxon>Bacillati</taxon>
        <taxon>Bacillota</taxon>
        <taxon>Clostridia</taxon>
        <taxon>Eubacteriales</taxon>
        <taxon>Peptococcaceae</taxon>
        <taxon>Dehalobacterium</taxon>
    </lineage>
</organism>
<dbReference type="InterPro" id="IPR027275">
    <property type="entry name" value="PRC-brl_dom"/>
</dbReference>
<gene>
    <name evidence="3" type="ORF">NVS47_07415</name>
</gene>
<feature type="domain" description="PRC-barrel" evidence="2">
    <location>
        <begin position="11"/>
        <end position="70"/>
    </location>
</feature>